<evidence type="ECO:0000256" key="1">
    <source>
        <dbReference type="ARBA" id="ARBA00000971"/>
    </source>
</evidence>
<evidence type="ECO:0000256" key="3">
    <source>
        <dbReference type="ARBA" id="ARBA00023110"/>
    </source>
</evidence>
<feature type="domain" description="PPIase FKBP-type" evidence="7">
    <location>
        <begin position="44"/>
        <end position="124"/>
    </location>
</feature>
<evidence type="ECO:0000256" key="5">
    <source>
        <dbReference type="ARBA" id="ARBA00038106"/>
    </source>
</evidence>
<dbReference type="Pfam" id="PF00254">
    <property type="entry name" value="FKBP_C"/>
    <property type="match status" value="1"/>
</dbReference>
<accession>A0ABR4ABW8</accession>
<dbReference type="EMBL" id="JBEFKJ010000015">
    <property type="protein sequence ID" value="KAL2041987.1"/>
    <property type="molecule type" value="Genomic_DNA"/>
</dbReference>
<sequence length="124" mass="13487">MSCRLAPVPKHQFSKKSLISQTNIMGYSRKVLDVGNGTDTPKTGDTVRLEYIGYLFDGSKGANNNMGEKFDSSKDRGDGVFETAIGIGKVIKGWDIGVLEMSVGERSILTISSDFAYGHRSHPV</sequence>
<protein>
    <recommendedName>
        <fullName evidence="2 6">peptidylprolyl isomerase</fullName>
        <ecNumber evidence="2 6">5.2.1.8</ecNumber>
    </recommendedName>
</protein>
<dbReference type="PROSITE" id="PS50059">
    <property type="entry name" value="FKBP_PPIASE"/>
    <property type="match status" value="1"/>
</dbReference>
<organism evidence="8 9">
    <name type="scientific">Stereocaulon virgatum</name>
    <dbReference type="NCBI Taxonomy" id="373712"/>
    <lineage>
        <taxon>Eukaryota</taxon>
        <taxon>Fungi</taxon>
        <taxon>Dikarya</taxon>
        <taxon>Ascomycota</taxon>
        <taxon>Pezizomycotina</taxon>
        <taxon>Lecanoromycetes</taxon>
        <taxon>OSLEUM clade</taxon>
        <taxon>Lecanoromycetidae</taxon>
        <taxon>Lecanorales</taxon>
        <taxon>Lecanorineae</taxon>
        <taxon>Stereocaulaceae</taxon>
        <taxon>Stereocaulon</taxon>
    </lineage>
</organism>
<evidence type="ECO:0000256" key="4">
    <source>
        <dbReference type="ARBA" id="ARBA00023235"/>
    </source>
</evidence>
<gene>
    <name evidence="8" type="ORF">N7G274_005175</name>
</gene>
<dbReference type="InterPro" id="IPR046357">
    <property type="entry name" value="PPIase_dom_sf"/>
</dbReference>
<dbReference type="Gene3D" id="3.10.50.40">
    <property type="match status" value="1"/>
</dbReference>
<dbReference type="Proteomes" id="UP001590950">
    <property type="component" value="Unassembled WGS sequence"/>
</dbReference>
<dbReference type="PANTHER" id="PTHR10516">
    <property type="entry name" value="PEPTIDYL-PROLYL CIS-TRANS ISOMERASE"/>
    <property type="match status" value="1"/>
</dbReference>
<evidence type="ECO:0000313" key="8">
    <source>
        <dbReference type="EMBL" id="KAL2041987.1"/>
    </source>
</evidence>
<proteinExistence type="inferred from homology"/>
<evidence type="ECO:0000256" key="6">
    <source>
        <dbReference type="PROSITE-ProRule" id="PRU00277"/>
    </source>
</evidence>
<dbReference type="InterPro" id="IPR001179">
    <property type="entry name" value="PPIase_FKBP_dom"/>
</dbReference>
<dbReference type="EC" id="5.2.1.8" evidence="2 6"/>
<comment type="catalytic activity">
    <reaction evidence="1 6">
        <text>[protein]-peptidylproline (omega=180) = [protein]-peptidylproline (omega=0)</text>
        <dbReference type="Rhea" id="RHEA:16237"/>
        <dbReference type="Rhea" id="RHEA-COMP:10747"/>
        <dbReference type="Rhea" id="RHEA-COMP:10748"/>
        <dbReference type="ChEBI" id="CHEBI:83833"/>
        <dbReference type="ChEBI" id="CHEBI:83834"/>
        <dbReference type="EC" id="5.2.1.8"/>
    </reaction>
</comment>
<comment type="similarity">
    <text evidence="5">Belongs to the FKBP-type PPIase family. FKBP1 subfamily.</text>
</comment>
<dbReference type="SUPFAM" id="SSF54534">
    <property type="entry name" value="FKBP-like"/>
    <property type="match status" value="1"/>
</dbReference>
<keyword evidence="9" id="KW-1185">Reference proteome</keyword>
<comment type="caution">
    <text evidence="8">The sequence shown here is derived from an EMBL/GenBank/DDBJ whole genome shotgun (WGS) entry which is preliminary data.</text>
</comment>
<keyword evidence="3 6" id="KW-0697">Rotamase</keyword>
<keyword evidence="4 6" id="KW-0413">Isomerase</keyword>
<dbReference type="InterPro" id="IPR050689">
    <property type="entry name" value="FKBP-type_PPIase"/>
</dbReference>
<reference evidence="8 9" key="1">
    <citation type="submission" date="2024-09" db="EMBL/GenBank/DDBJ databases">
        <title>Rethinking Asexuality: The Enigmatic Case of Functional Sexual Genes in Lepraria (Stereocaulaceae).</title>
        <authorList>
            <person name="Doellman M."/>
            <person name="Sun Y."/>
            <person name="Barcenas-Pena A."/>
            <person name="Lumbsch H.T."/>
            <person name="Grewe F."/>
        </authorList>
    </citation>
    <scope>NUCLEOTIDE SEQUENCE [LARGE SCALE GENOMIC DNA]</scope>
    <source>
        <strain evidence="8 9">Mercado 3170</strain>
    </source>
</reference>
<evidence type="ECO:0000313" key="9">
    <source>
        <dbReference type="Proteomes" id="UP001590950"/>
    </source>
</evidence>
<evidence type="ECO:0000259" key="7">
    <source>
        <dbReference type="PROSITE" id="PS50059"/>
    </source>
</evidence>
<name>A0ABR4ABW8_9LECA</name>
<evidence type="ECO:0000256" key="2">
    <source>
        <dbReference type="ARBA" id="ARBA00013194"/>
    </source>
</evidence>
<dbReference type="PANTHER" id="PTHR10516:SF443">
    <property type="entry name" value="FK506-BINDING PROTEIN 59-RELATED"/>
    <property type="match status" value="1"/>
</dbReference>